<proteinExistence type="predicted"/>
<dbReference type="GO" id="GO:0003677">
    <property type="term" value="F:DNA binding"/>
    <property type="evidence" value="ECO:0007669"/>
    <property type="project" value="UniProtKB-KW"/>
</dbReference>
<evidence type="ECO:0000256" key="3">
    <source>
        <dbReference type="ARBA" id="ARBA00023163"/>
    </source>
</evidence>
<protein>
    <submittedName>
        <fullName evidence="5">GntR family transcriptional regulator</fullName>
    </submittedName>
</protein>
<dbReference type="Proteomes" id="UP000253314">
    <property type="component" value="Unassembled WGS sequence"/>
</dbReference>
<dbReference type="EMBL" id="QOCW01000006">
    <property type="protein sequence ID" value="RBW70129.1"/>
    <property type="molecule type" value="Genomic_DNA"/>
</dbReference>
<evidence type="ECO:0000256" key="1">
    <source>
        <dbReference type="ARBA" id="ARBA00023015"/>
    </source>
</evidence>
<evidence type="ECO:0000313" key="6">
    <source>
        <dbReference type="Proteomes" id="UP000253314"/>
    </source>
</evidence>
<keyword evidence="3" id="KW-0804">Transcription</keyword>
<dbReference type="SUPFAM" id="SSF46785">
    <property type="entry name" value="Winged helix' DNA-binding domain"/>
    <property type="match status" value="1"/>
</dbReference>
<dbReference type="GO" id="GO:0003700">
    <property type="term" value="F:DNA-binding transcription factor activity"/>
    <property type="evidence" value="ECO:0007669"/>
    <property type="project" value="InterPro"/>
</dbReference>
<accession>A0A366XZC6</accession>
<keyword evidence="2" id="KW-0238">DNA-binding</keyword>
<name>A0A366XZC6_9BACI</name>
<dbReference type="SUPFAM" id="SSF64288">
    <property type="entry name" value="Chorismate lyase-like"/>
    <property type="match status" value="1"/>
</dbReference>
<dbReference type="AlphaFoldDB" id="A0A366XZC6"/>
<dbReference type="RefSeq" id="WP_113805418.1">
    <property type="nucleotide sequence ID" value="NZ_QOCW01000006.1"/>
</dbReference>
<dbReference type="PANTHER" id="PTHR44846:SF1">
    <property type="entry name" value="MANNOSYL-D-GLYCERATE TRANSPORT_METABOLISM SYSTEM REPRESSOR MNGR-RELATED"/>
    <property type="match status" value="1"/>
</dbReference>
<evidence type="ECO:0000259" key="4">
    <source>
        <dbReference type="PROSITE" id="PS50949"/>
    </source>
</evidence>
<dbReference type="InterPro" id="IPR036388">
    <property type="entry name" value="WH-like_DNA-bd_sf"/>
</dbReference>
<dbReference type="CDD" id="cd07377">
    <property type="entry name" value="WHTH_GntR"/>
    <property type="match status" value="1"/>
</dbReference>
<dbReference type="InterPro" id="IPR000524">
    <property type="entry name" value="Tscrpt_reg_HTH_GntR"/>
</dbReference>
<dbReference type="Pfam" id="PF07702">
    <property type="entry name" value="UTRA"/>
    <property type="match status" value="1"/>
</dbReference>
<dbReference type="Gene3D" id="1.10.10.10">
    <property type="entry name" value="Winged helix-like DNA-binding domain superfamily/Winged helix DNA-binding domain"/>
    <property type="match status" value="1"/>
</dbReference>
<evidence type="ECO:0000256" key="2">
    <source>
        <dbReference type="ARBA" id="ARBA00023125"/>
    </source>
</evidence>
<dbReference type="InterPro" id="IPR011663">
    <property type="entry name" value="UTRA"/>
</dbReference>
<gene>
    <name evidence="5" type="ORF">DS031_08020</name>
</gene>
<dbReference type="InterPro" id="IPR050679">
    <property type="entry name" value="Bact_HTH_transcr_reg"/>
</dbReference>
<sequence>MALDHNNPIPLHIQLKNKLEKQIIDGRYKEKIPSEREFMETYSVSRSTVREAIAHLVREGVLEKRHGKGTFVSLKPVQDWLGSLSSTTETVRKMGMKPGAKLISHGIVAAPENVVDATGLEKAYFIKRLRYADDTPISIEKHYYPIEIGKKLAKYDLDKATIYDLLEKELGITFAEAEQVITSGYVSEEDAAFLEVTDQTSILITDRVITDLENNVVEYFEAYYRSDMYSFTIKLSRKSSY</sequence>
<dbReference type="Pfam" id="PF00392">
    <property type="entry name" value="GntR"/>
    <property type="match status" value="1"/>
</dbReference>
<evidence type="ECO:0000313" key="5">
    <source>
        <dbReference type="EMBL" id="RBW70129.1"/>
    </source>
</evidence>
<keyword evidence="6" id="KW-1185">Reference proteome</keyword>
<dbReference type="Gene3D" id="3.40.1410.10">
    <property type="entry name" value="Chorismate lyase-like"/>
    <property type="match status" value="1"/>
</dbReference>
<dbReference type="PRINTS" id="PR00035">
    <property type="entry name" value="HTHGNTR"/>
</dbReference>
<feature type="domain" description="HTH gntR-type" evidence="4">
    <location>
        <begin position="9"/>
        <end position="75"/>
    </location>
</feature>
<dbReference type="SMART" id="SM00866">
    <property type="entry name" value="UTRA"/>
    <property type="match status" value="1"/>
</dbReference>
<dbReference type="InterPro" id="IPR028978">
    <property type="entry name" value="Chorismate_lyase_/UTRA_dom_sf"/>
</dbReference>
<dbReference type="GO" id="GO:0045892">
    <property type="term" value="P:negative regulation of DNA-templated transcription"/>
    <property type="evidence" value="ECO:0007669"/>
    <property type="project" value="TreeGrafter"/>
</dbReference>
<organism evidence="5 6">
    <name type="scientific">Bacillus taeanensis</name>
    <dbReference type="NCBI Taxonomy" id="273032"/>
    <lineage>
        <taxon>Bacteria</taxon>
        <taxon>Bacillati</taxon>
        <taxon>Bacillota</taxon>
        <taxon>Bacilli</taxon>
        <taxon>Bacillales</taxon>
        <taxon>Bacillaceae</taxon>
        <taxon>Bacillus</taxon>
    </lineage>
</organism>
<keyword evidence="1" id="KW-0805">Transcription regulation</keyword>
<dbReference type="OrthoDB" id="9815017at2"/>
<reference evidence="5 6" key="1">
    <citation type="submission" date="2018-07" db="EMBL/GenBank/DDBJ databases">
        <title>Lottiidibacillus patelloidae gen. nov., sp. nov., isolated from the intestinal tract of a marine limpet and the reclassification of B. taeanensis BH030017T, B. algicola KMM 3737T and B. hwajinpoensis SW-72T as genus Lottiidibacillus.</title>
        <authorList>
            <person name="Liu R."/>
            <person name="Huang Z."/>
        </authorList>
    </citation>
    <scope>NUCLEOTIDE SEQUENCE [LARGE SCALE GENOMIC DNA]</scope>
    <source>
        <strain evidence="5 6">BH030017</strain>
    </source>
</reference>
<dbReference type="PROSITE" id="PS50949">
    <property type="entry name" value="HTH_GNTR"/>
    <property type="match status" value="1"/>
</dbReference>
<dbReference type="PANTHER" id="PTHR44846">
    <property type="entry name" value="MANNOSYL-D-GLYCERATE TRANSPORT/METABOLISM SYSTEM REPRESSOR MNGR-RELATED"/>
    <property type="match status" value="1"/>
</dbReference>
<dbReference type="InterPro" id="IPR036390">
    <property type="entry name" value="WH_DNA-bd_sf"/>
</dbReference>
<dbReference type="SMART" id="SM00345">
    <property type="entry name" value="HTH_GNTR"/>
    <property type="match status" value="1"/>
</dbReference>
<comment type="caution">
    <text evidence="5">The sequence shown here is derived from an EMBL/GenBank/DDBJ whole genome shotgun (WGS) entry which is preliminary data.</text>
</comment>